<organism evidence="2 3">
    <name type="scientific">Helianthus annuus</name>
    <name type="common">Common sunflower</name>
    <dbReference type="NCBI Taxonomy" id="4232"/>
    <lineage>
        <taxon>Eukaryota</taxon>
        <taxon>Viridiplantae</taxon>
        <taxon>Streptophyta</taxon>
        <taxon>Embryophyta</taxon>
        <taxon>Tracheophyta</taxon>
        <taxon>Spermatophyta</taxon>
        <taxon>Magnoliopsida</taxon>
        <taxon>eudicotyledons</taxon>
        <taxon>Gunneridae</taxon>
        <taxon>Pentapetalae</taxon>
        <taxon>asterids</taxon>
        <taxon>campanulids</taxon>
        <taxon>Asterales</taxon>
        <taxon>Asteraceae</taxon>
        <taxon>Asteroideae</taxon>
        <taxon>Heliantheae alliance</taxon>
        <taxon>Heliantheae</taxon>
        <taxon>Helianthus</taxon>
    </lineage>
</organism>
<gene>
    <name evidence="2" type="ORF">HanXRQr2_Chr03g0090181</name>
</gene>
<dbReference type="AlphaFoldDB" id="A0A9K3JC15"/>
<dbReference type="Gramene" id="mRNA:HanXRQr2_Chr03g0090181">
    <property type="protein sequence ID" value="CDS:HanXRQr2_Chr03g0090181.1"/>
    <property type="gene ID" value="HanXRQr2_Chr03g0090181"/>
</dbReference>
<protein>
    <submittedName>
        <fullName evidence="2">Uncharacterized protein</fullName>
    </submittedName>
</protein>
<evidence type="ECO:0000313" key="3">
    <source>
        <dbReference type="Proteomes" id="UP000215914"/>
    </source>
</evidence>
<evidence type="ECO:0000313" key="2">
    <source>
        <dbReference type="EMBL" id="KAF5812758.1"/>
    </source>
</evidence>
<proteinExistence type="predicted"/>
<name>A0A9K3JC15_HELAN</name>
<accession>A0A9K3JC15</accession>
<reference evidence="2" key="1">
    <citation type="journal article" date="2017" name="Nature">
        <title>The sunflower genome provides insights into oil metabolism, flowering and Asterid evolution.</title>
        <authorList>
            <person name="Badouin H."/>
            <person name="Gouzy J."/>
            <person name="Grassa C.J."/>
            <person name="Murat F."/>
            <person name="Staton S.E."/>
            <person name="Cottret L."/>
            <person name="Lelandais-Briere C."/>
            <person name="Owens G.L."/>
            <person name="Carrere S."/>
            <person name="Mayjonade B."/>
            <person name="Legrand L."/>
            <person name="Gill N."/>
            <person name="Kane N.C."/>
            <person name="Bowers J.E."/>
            <person name="Hubner S."/>
            <person name="Bellec A."/>
            <person name="Berard A."/>
            <person name="Berges H."/>
            <person name="Blanchet N."/>
            <person name="Boniface M.C."/>
            <person name="Brunel D."/>
            <person name="Catrice O."/>
            <person name="Chaidir N."/>
            <person name="Claudel C."/>
            <person name="Donnadieu C."/>
            <person name="Faraut T."/>
            <person name="Fievet G."/>
            <person name="Helmstetter N."/>
            <person name="King M."/>
            <person name="Knapp S.J."/>
            <person name="Lai Z."/>
            <person name="Le Paslier M.C."/>
            <person name="Lippi Y."/>
            <person name="Lorenzon L."/>
            <person name="Mandel J.R."/>
            <person name="Marage G."/>
            <person name="Marchand G."/>
            <person name="Marquand E."/>
            <person name="Bret-Mestries E."/>
            <person name="Morien E."/>
            <person name="Nambeesan S."/>
            <person name="Nguyen T."/>
            <person name="Pegot-Espagnet P."/>
            <person name="Pouilly N."/>
            <person name="Raftis F."/>
            <person name="Sallet E."/>
            <person name="Schiex T."/>
            <person name="Thomas J."/>
            <person name="Vandecasteele C."/>
            <person name="Vares D."/>
            <person name="Vear F."/>
            <person name="Vautrin S."/>
            <person name="Crespi M."/>
            <person name="Mangin B."/>
            <person name="Burke J.M."/>
            <person name="Salse J."/>
            <person name="Munos S."/>
            <person name="Vincourt P."/>
            <person name="Rieseberg L.H."/>
            <person name="Langlade N.B."/>
        </authorList>
    </citation>
    <scope>NUCLEOTIDE SEQUENCE</scope>
    <source>
        <tissue evidence="2">Leaves</tissue>
    </source>
</reference>
<sequence>MIFKNNEPLYKRHQRGQTNGSSWPPRRVVKHSYLVVEYIYACQNANRYPATII</sequence>
<keyword evidence="3" id="KW-1185">Reference proteome</keyword>
<comment type="caution">
    <text evidence="2">The sequence shown here is derived from an EMBL/GenBank/DDBJ whole genome shotgun (WGS) entry which is preliminary data.</text>
</comment>
<reference evidence="2" key="2">
    <citation type="submission" date="2020-06" db="EMBL/GenBank/DDBJ databases">
        <title>Helianthus annuus Genome sequencing and assembly Release 2.</title>
        <authorList>
            <person name="Gouzy J."/>
            <person name="Langlade N."/>
            <person name="Munos S."/>
        </authorList>
    </citation>
    <scope>NUCLEOTIDE SEQUENCE</scope>
    <source>
        <tissue evidence="2">Leaves</tissue>
    </source>
</reference>
<evidence type="ECO:0000256" key="1">
    <source>
        <dbReference type="SAM" id="MobiDB-lite"/>
    </source>
</evidence>
<dbReference type="EMBL" id="MNCJ02000318">
    <property type="protein sequence ID" value="KAF5812758.1"/>
    <property type="molecule type" value="Genomic_DNA"/>
</dbReference>
<feature type="region of interest" description="Disordered" evidence="1">
    <location>
        <begin position="1"/>
        <end position="23"/>
    </location>
</feature>
<dbReference type="Proteomes" id="UP000215914">
    <property type="component" value="Unassembled WGS sequence"/>
</dbReference>